<dbReference type="HOGENOM" id="CLU_799446_0_0_1"/>
<dbReference type="Proteomes" id="UP000006753">
    <property type="component" value="Unassembled WGS sequence"/>
</dbReference>
<accession>K1WYM1</accession>
<dbReference type="RefSeq" id="XP_007291920.1">
    <property type="nucleotide sequence ID" value="XM_007291858.1"/>
</dbReference>
<dbReference type="InParanoid" id="K1WYM1"/>
<dbReference type="OMA" id="NWCFGVE"/>
<keyword evidence="1" id="KW-0732">Signal</keyword>
<feature type="chain" id="PRO_5003855051" evidence="1">
    <location>
        <begin position="18"/>
        <end position="347"/>
    </location>
</feature>
<gene>
    <name evidence="2" type="ORF">MBM_04031</name>
</gene>
<dbReference type="AlphaFoldDB" id="K1WYM1"/>
<proteinExistence type="predicted"/>
<dbReference type="KEGG" id="mbe:MBM_04031"/>
<evidence type="ECO:0000313" key="2">
    <source>
        <dbReference type="EMBL" id="EKD17662.1"/>
    </source>
</evidence>
<name>K1WYM1_MARBU</name>
<sequence length="347" mass="37094">MRLSILPLLAVVAGGDAKTPSRWSGYMNPQTPINTSRMVDSSPSLLVGSYLNNTPHLTDIIGTCKNQQGGIVVRSDCQRSVLSIGMAMGLSVLSWKTTDWWAGAFGPNGSNRKRALDAADDFFSHLPDSLAISNIKIQGTALPASSTARSLHRRKSGAEEFCVFYNGSLPLTFMVHHQVKTPTSAATDAVADAAAATVADQHFIPLFVATDGSKMLLTHVAPISQLAPAPGAGTLKARSGFDEYNHVGAGGIKLLANSDPVASWADVMNWLNSRTENGGTTPYQSVYSIAAFGNYLGHSLVNTVHDGKSAWGYNAQFAMEGFDHGFAPDWEDDFNWCFGAYPTNCES</sequence>
<evidence type="ECO:0000313" key="3">
    <source>
        <dbReference type="Proteomes" id="UP000006753"/>
    </source>
</evidence>
<keyword evidence="3" id="KW-1185">Reference proteome</keyword>
<organism evidence="2 3">
    <name type="scientific">Marssonina brunnea f. sp. multigermtubi (strain MB_m1)</name>
    <name type="common">Marssonina leaf spot fungus</name>
    <dbReference type="NCBI Taxonomy" id="1072389"/>
    <lineage>
        <taxon>Eukaryota</taxon>
        <taxon>Fungi</taxon>
        <taxon>Dikarya</taxon>
        <taxon>Ascomycota</taxon>
        <taxon>Pezizomycotina</taxon>
        <taxon>Leotiomycetes</taxon>
        <taxon>Helotiales</taxon>
        <taxon>Drepanopezizaceae</taxon>
        <taxon>Drepanopeziza</taxon>
    </lineage>
</organism>
<dbReference type="GeneID" id="18759966"/>
<dbReference type="OrthoDB" id="3466215at2759"/>
<reference evidence="2 3" key="1">
    <citation type="journal article" date="2012" name="BMC Genomics">
        <title>Sequencing the genome of Marssonina brunnea reveals fungus-poplar co-evolution.</title>
        <authorList>
            <person name="Zhu S."/>
            <person name="Cao Y.-Z."/>
            <person name="Jiang C."/>
            <person name="Tan B.-Y."/>
            <person name="Wang Z."/>
            <person name="Feng S."/>
            <person name="Zhang L."/>
            <person name="Su X.-H."/>
            <person name="Brejova B."/>
            <person name="Vinar T."/>
            <person name="Xu M."/>
            <person name="Wang M.-X."/>
            <person name="Zhang S.-G."/>
            <person name="Huang M.-R."/>
            <person name="Wu R."/>
            <person name="Zhou Y."/>
        </authorList>
    </citation>
    <scope>NUCLEOTIDE SEQUENCE [LARGE SCALE GENOMIC DNA]</scope>
    <source>
        <strain evidence="2 3">MB_m1</strain>
    </source>
</reference>
<feature type="signal peptide" evidence="1">
    <location>
        <begin position="1"/>
        <end position="17"/>
    </location>
</feature>
<evidence type="ECO:0000256" key="1">
    <source>
        <dbReference type="SAM" id="SignalP"/>
    </source>
</evidence>
<protein>
    <submittedName>
        <fullName evidence="2">Uncharacterized protein</fullName>
    </submittedName>
</protein>
<dbReference type="EMBL" id="JH921435">
    <property type="protein sequence ID" value="EKD17662.1"/>
    <property type="molecule type" value="Genomic_DNA"/>
</dbReference>